<proteinExistence type="predicted"/>
<accession>N6YY10</accession>
<comment type="caution">
    <text evidence="1">The sequence shown here is derived from an EMBL/GenBank/DDBJ whole genome shotgun (WGS) entry which is preliminary data.</text>
</comment>
<evidence type="ECO:0000313" key="2">
    <source>
        <dbReference type="Proteomes" id="UP000013047"/>
    </source>
</evidence>
<name>N6YY10_9RHOO</name>
<gene>
    <name evidence="1" type="ORF">C667_00885</name>
</gene>
<keyword evidence="2" id="KW-1185">Reference proteome</keyword>
<reference evidence="1 2" key="1">
    <citation type="submission" date="2012-09" db="EMBL/GenBank/DDBJ databases">
        <title>Draft Genome Sequences of 6 Strains from Genus Thauera.</title>
        <authorList>
            <person name="Liu B."/>
            <person name="Shapleigh J.P."/>
            <person name="Frostegard A.H."/>
        </authorList>
    </citation>
    <scope>NUCLEOTIDE SEQUENCE [LARGE SCALE GENOMIC DNA]</scope>
    <source>
        <strain evidence="1 2">B4P</strain>
    </source>
</reference>
<organism evidence="1 2">
    <name type="scientific">Thauera phenylacetica B4P</name>
    <dbReference type="NCBI Taxonomy" id="1234382"/>
    <lineage>
        <taxon>Bacteria</taxon>
        <taxon>Pseudomonadati</taxon>
        <taxon>Pseudomonadota</taxon>
        <taxon>Betaproteobacteria</taxon>
        <taxon>Rhodocyclales</taxon>
        <taxon>Zoogloeaceae</taxon>
        <taxon>Thauera</taxon>
    </lineage>
</organism>
<evidence type="ECO:0000313" key="1">
    <source>
        <dbReference type="EMBL" id="ENO99171.1"/>
    </source>
</evidence>
<dbReference type="Pfam" id="PF14460">
    <property type="entry name" value="Prok-E2_D"/>
    <property type="match status" value="1"/>
</dbReference>
<dbReference type="AlphaFoldDB" id="N6YY10"/>
<evidence type="ECO:0008006" key="3">
    <source>
        <dbReference type="Google" id="ProtNLM"/>
    </source>
</evidence>
<dbReference type="EMBL" id="AMXF01000001">
    <property type="protein sequence ID" value="ENO99171.1"/>
    <property type="molecule type" value="Genomic_DNA"/>
</dbReference>
<protein>
    <recommendedName>
        <fullName evidence="3">PRTRC system protein B</fullName>
    </recommendedName>
</protein>
<dbReference type="NCBIfam" id="TIGR03737">
    <property type="entry name" value="PRTRC_B"/>
    <property type="match status" value="1"/>
</dbReference>
<dbReference type="InterPro" id="IPR022280">
    <property type="entry name" value="PRTRC_protein-B"/>
</dbReference>
<sequence>MEATTMNEAEFFIQAPTTGTVHLRRAVLIYDGQQGSALATVHDIEEVDGEPVIGAGQAMTPRAAMELARALLKRAAHGGLLPETVLYMEGDLIVWWVPPARRHIAFRVDREHAEGFGGLERGETVAHPGLVFAASSRVWKVWAVKGARRPTPTTALFQAPYFNVNAQGSICQGNAPVPEGTTVEKIATWNDAFMRSYFTHPNGAGKLVRYRGGAYAFWKDMLDGRFRRFPERVLVDVKTTLGGLLGMKEGA</sequence>
<dbReference type="Proteomes" id="UP000013047">
    <property type="component" value="Unassembled WGS sequence"/>
</dbReference>
<dbReference type="InterPro" id="IPR032787">
    <property type="entry name" value="Prok-E2_D"/>
</dbReference>